<keyword evidence="3" id="KW-0812">Transmembrane</keyword>
<evidence type="ECO:0000256" key="1">
    <source>
        <dbReference type="ARBA" id="ARBA00022737"/>
    </source>
</evidence>
<dbReference type="PANTHER" id="PTHR44227">
    <property type="match status" value="1"/>
</dbReference>
<dbReference type="Gene3D" id="1.25.40.10">
    <property type="entry name" value="Tetratricopeptide repeat domain"/>
    <property type="match status" value="1"/>
</dbReference>
<keyword evidence="3" id="KW-0472">Membrane</keyword>
<keyword evidence="2" id="KW-0802">TPR repeat</keyword>
<keyword evidence="3" id="KW-1133">Transmembrane helix</keyword>
<proteinExistence type="predicted"/>
<reference evidence="4 5" key="1">
    <citation type="submission" date="2019-02" db="EMBL/GenBank/DDBJ databases">
        <title>Dyella amyloliquefaciens sp. nov., isolated from forest soil.</title>
        <authorList>
            <person name="Gao Z.-H."/>
            <person name="Qiu L.-H."/>
        </authorList>
    </citation>
    <scope>NUCLEOTIDE SEQUENCE [LARGE SCALE GENOMIC DNA]</scope>
    <source>
        <strain evidence="4 5">KACC 12747</strain>
    </source>
</reference>
<feature type="transmembrane region" description="Helical" evidence="3">
    <location>
        <begin position="429"/>
        <end position="447"/>
    </location>
</feature>
<feature type="transmembrane region" description="Helical" evidence="3">
    <location>
        <begin position="95"/>
        <end position="112"/>
    </location>
</feature>
<name>A0A4R0YSC5_9GAMM</name>
<keyword evidence="1" id="KW-0677">Repeat</keyword>
<sequence length="700" mass="76087">MPRSRGLLIALTACSLLIVATWAYLPGLHGGFLFDDFINLPALGAEGPVHGWAAFWRYITSGQADPTGRPLALLSFLLDARDWPADPLPFKRTSLLLHLFNGALLTLLLRNLGHALGSVESAALRLRIDLAALLGAGLWLLHPLLLSTTLYIVQREAMLPATFTLLGLLAWLHGRAALLGGRRAAGLAWIALGLGACTVLAVLSKANGLLLPSLALVIEYALLRSSDMGGAATLNHASNDTSTASSPQAYRLAMYVFAWLPTLLTAGYLIQQAIKGFSHGVAGIRPWTLGQRLLTEPRVLMDYLELLWLPRPFTAGLFNDQIQASSSLWSPATTLPALLGVIGLIAGGWLSRRKAPALATALLFYFVGQSLESSTIPLELYFEHRNYLPAMLMFWPLALWLCGIRRGTAPREDEASRPRVRLSLAHPAFGKYRIAFALALVAMLALMTHARAELWGDPHDQALLWARFNPDSPRAQANAAQAEMGAGHPERAVARLRSALQMHPSEPQLTLNLLAAECQQGTVTTATLTAAQASLATSRDPGGLLTSWFEGAIAQAATPTCPQASLDNLQKLLDAAFENQELMEHAGRRQDLYYLRGRIALARGDAAAALSDFDKSLEQEVRAAIALRQAALFGAQGFPGQGLAHLDYYARIRQREQKPAPSMARIHAWVLERQNYWGNELTQLRATLAEDVARQVTQGQ</sequence>
<feature type="transmembrane region" description="Helical" evidence="3">
    <location>
        <begin position="252"/>
        <end position="270"/>
    </location>
</feature>
<dbReference type="Proteomes" id="UP000291822">
    <property type="component" value="Unassembled WGS sequence"/>
</dbReference>
<comment type="caution">
    <text evidence="4">The sequence shown here is derived from an EMBL/GenBank/DDBJ whole genome shotgun (WGS) entry which is preliminary data.</text>
</comment>
<accession>A0A4R0YSC5</accession>
<evidence type="ECO:0000256" key="3">
    <source>
        <dbReference type="SAM" id="Phobius"/>
    </source>
</evidence>
<evidence type="ECO:0000313" key="4">
    <source>
        <dbReference type="EMBL" id="TCI10945.1"/>
    </source>
</evidence>
<dbReference type="InterPro" id="IPR052346">
    <property type="entry name" value="O-mannosyl-transferase_TMTC"/>
</dbReference>
<dbReference type="AlphaFoldDB" id="A0A4R0YSC5"/>
<dbReference type="InterPro" id="IPR011990">
    <property type="entry name" value="TPR-like_helical_dom_sf"/>
</dbReference>
<evidence type="ECO:0000313" key="5">
    <source>
        <dbReference type="Proteomes" id="UP000291822"/>
    </source>
</evidence>
<evidence type="ECO:0000256" key="2">
    <source>
        <dbReference type="ARBA" id="ARBA00022803"/>
    </source>
</evidence>
<dbReference type="EMBL" id="SJTG01000002">
    <property type="protein sequence ID" value="TCI10945.1"/>
    <property type="molecule type" value="Genomic_DNA"/>
</dbReference>
<protein>
    <submittedName>
        <fullName evidence="4">Tetratricopeptide repeat protein</fullName>
    </submittedName>
</protein>
<keyword evidence="5" id="KW-1185">Reference proteome</keyword>
<dbReference type="RefSeq" id="WP_131409467.1">
    <property type="nucleotide sequence ID" value="NZ_SJTG01000002.1"/>
</dbReference>
<feature type="transmembrane region" description="Helical" evidence="3">
    <location>
        <begin position="157"/>
        <end position="174"/>
    </location>
</feature>
<feature type="transmembrane region" description="Helical" evidence="3">
    <location>
        <begin position="186"/>
        <end position="204"/>
    </location>
</feature>
<feature type="transmembrane region" description="Helical" evidence="3">
    <location>
        <begin position="387"/>
        <end position="408"/>
    </location>
</feature>
<dbReference type="PANTHER" id="PTHR44227:SF3">
    <property type="entry name" value="PROTEIN O-MANNOSYL-TRANSFERASE TMTC4"/>
    <property type="match status" value="1"/>
</dbReference>
<feature type="transmembrane region" description="Helical" evidence="3">
    <location>
        <begin position="328"/>
        <end position="350"/>
    </location>
</feature>
<feature type="transmembrane region" description="Helical" evidence="3">
    <location>
        <begin position="124"/>
        <end position="145"/>
    </location>
</feature>
<dbReference type="SUPFAM" id="SSF48452">
    <property type="entry name" value="TPR-like"/>
    <property type="match status" value="1"/>
</dbReference>
<gene>
    <name evidence="4" type="ORF">EZM97_19140</name>
</gene>
<organism evidence="4 5">
    <name type="scientific">Dyella soli</name>
    <dbReference type="NCBI Taxonomy" id="522319"/>
    <lineage>
        <taxon>Bacteria</taxon>
        <taxon>Pseudomonadati</taxon>
        <taxon>Pseudomonadota</taxon>
        <taxon>Gammaproteobacteria</taxon>
        <taxon>Lysobacterales</taxon>
        <taxon>Rhodanobacteraceae</taxon>
        <taxon>Dyella</taxon>
    </lineage>
</organism>